<evidence type="ECO:0000313" key="3">
    <source>
        <dbReference type="Proteomes" id="UP000243542"/>
    </source>
</evidence>
<dbReference type="EMBL" id="PDJK01000001">
    <property type="protein sequence ID" value="PFG56940.1"/>
    <property type="molecule type" value="Genomic_DNA"/>
</dbReference>
<dbReference type="AlphaFoldDB" id="A0A2A9G2B4"/>
<evidence type="ECO:0000313" key="2">
    <source>
        <dbReference type="EMBL" id="PFG56940.1"/>
    </source>
</evidence>
<protein>
    <submittedName>
        <fullName evidence="2">Uncharacterized protein</fullName>
    </submittedName>
</protein>
<dbReference type="RefSeq" id="WP_098509612.1">
    <property type="nucleotide sequence ID" value="NZ_JBIAKZ010000007.1"/>
</dbReference>
<proteinExistence type="predicted"/>
<accession>A0A2A9G2B4</accession>
<keyword evidence="1" id="KW-0472">Membrane</keyword>
<gene>
    <name evidence="2" type="ORF">ATK36_0476</name>
</gene>
<reference evidence="2 3" key="1">
    <citation type="submission" date="2017-10" db="EMBL/GenBank/DDBJ databases">
        <title>Sequencing the genomes of 1000 actinobacteria strains.</title>
        <authorList>
            <person name="Klenk H.-P."/>
        </authorList>
    </citation>
    <scope>NUCLEOTIDE SEQUENCE [LARGE SCALE GENOMIC DNA]</scope>
    <source>
        <strain evidence="2 3">DSM 46092</strain>
    </source>
</reference>
<dbReference type="Proteomes" id="UP000243542">
    <property type="component" value="Unassembled WGS sequence"/>
</dbReference>
<keyword evidence="1" id="KW-1133">Transmembrane helix</keyword>
<name>A0A2A9G2B4_9PSEU</name>
<evidence type="ECO:0000256" key="1">
    <source>
        <dbReference type="SAM" id="Phobius"/>
    </source>
</evidence>
<keyword evidence="3" id="KW-1185">Reference proteome</keyword>
<keyword evidence="1" id="KW-0812">Transmembrane</keyword>
<organism evidence="2 3">
    <name type="scientific">Amycolatopsis sulphurea</name>
    <dbReference type="NCBI Taxonomy" id="76022"/>
    <lineage>
        <taxon>Bacteria</taxon>
        <taxon>Bacillati</taxon>
        <taxon>Actinomycetota</taxon>
        <taxon>Actinomycetes</taxon>
        <taxon>Pseudonocardiales</taxon>
        <taxon>Pseudonocardiaceae</taxon>
        <taxon>Amycolatopsis</taxon>
    </lineage>
</organism>
<comment type="caution">
    <text evidence="2">The sequence shown here is derived from an EMBL/GenBank/DDBJ whole genome shotgun (WGS) entry which is preliminary data.</text>
</comment>
<feature type="transmembrane region" description="Helical" evidence="1">
    <location>
        <begin position="12"/>
        <end position="45"/>
    </location>
</feature>
<sequence>MSAFEVLQRKGTLALLGFLVELVAFVVLHLVRIPLVLVAAVLAGVMSRLDRAIVRHATEPARGPVNHFFPPHQPVREATHA</sequence>